<dbReference type="InterPro" id="IPR000868">
    <property type="entry name" value="Isochorismatase-like_dom"/>
</dbReference>
<dbReference type="EMBL" id="ACJN02000003">
    <property type="protein sequence ID" value="EFI34039.1"/>
    <property type="molecule type" value="Genomic_DNA"/>
</dbReference>
<protein>
    <submittedName>
        <fullName evidence="2">Isochorismatase hydrolase</fullName>
    </submittedName>
</protein>
<evidence type="ECO:0000259" key="1">
    <source>
        <dbReference type="Pfam" id="PF00857"/>
    </source>
</evidence>
<keyword evidence="2" id="KW-0378">Hydrolase</keyword>
<gene>
    <name evidence="2" type="ORF">Dthio_PD1378</name>
</gene>
<dbReference type="Gene3D" id="3.40.50.850">
    <property type="entry name" value="Isochorismatase-like"/>
    <property type="match status" value="1"/>
</dbReference>
<dbReference type="SUPFAM" id="SSF52499">
    <property type="entry name" value="Isochorismatase-like hydrolases"/>
    <property type="match status" value="1"/>
</dbReference>
<sequence length="189" mass="21059">MTFKDNPALAVIDMQNDVVLPGSPCHVPGAMETIPAIRNLAEHFRNNKWPVIYVVRGHRQDASDLEYTRLQLFMDKGGICVTGTKGAEIVDGLEVKPQDYILVKKRFSAFLFTEFDLLLRRLNIKTLAIAGTQYPNCIRSTAVDALARDYRVVVVTDACSASSRRIADNNIEDMQNMGIECLSLGQVVQ</sequence>
<proteinExistence type="predicted"/>
<dbReference type="GO" id="GO:0016787">
    <property type="term" value="F:hydrolase activity"/>
    <property type="evidence" value="ECO:0007669"/>
    <property type="project" value="UniProtKB-KW"/>
</dbReference>
<dbReference type="OrthoDB" id="9791276at2"/>
<organism evidence="2 3">
    <name type="scientific">Desulfonatronospira thiodismutans ASO3-1</name>
    <dbReference type="NCBI Taxonomy" id="555779"/>
    <lineage>
        <taxon>Bacteria</taxon>
        <taxon>Pseudomonadati</taxon>
        <taxon>Thermodesulfobacteriota</taxon>
        <taxon>Desulfovibrionia</taxon>
        <taxon>Desulfovibrionales</taxon>
        <taxon>Desulfonatronovibrionaceae</taxon>
        <taxon>Desulfonatronospira</taxon>
    </lineage>
</organism>
<reference evidence="2" key="1">
    <citation type="submission" date="2010-05" db="EMBL/GenBank/DDBJ databases">
        <title>The draft genome of Desulfonatronospira thiodismutans ASO3-1.</title>
        <authorList>
            <consortium name="US DOE Joint Genome Institute (JGI-PGF)"/>
            <person name="Lucas S."/>
            <person name="Copeland A."/>
            <person name="Lapidus A."/>
            <person name="Cheng J.-F."/>
            <person name="Bruce D."/>
            <person name="Goodwin L."/>
            <person name="Pitluck S."/>
            <person name="Chertkov O."/>
            <person name="Brettin T."/>
            <person name="Detter J.C."/>
            <person name="Han C."/>
            <person name="Land M.L."/>
            <person name="Hauser L."/>
            <person name="Kyrpides N."/>
            <person name="Mikhailova N."/>
            <person name="Muyzer G."/>
            <person name="Woyke T."/>
        </authorList>
    </citation>
    <scope>NUCLEOTIDE SEQUENCE [LARGE SCALE GENOMIC DNA]</scope>
    <source>
        <strain evidence="2">ASO3-1</strain>
    </source>
</reference>
<evidence type="ECO:0000313" key="3">
    <source>
        <dbReference type="Proteomes" id="UP000005496"/>
    </source>
</evidence>
<dbReference type="CDD" id="cd00431">
    <property type="entry name" value="cysteine_hydrolases"/>
    <property type="match status" value="1"/>
</dbReference>
<dbReference type="Pfam" id="PF00857">
    <property type="entry name" value="Isochorismatase"/>
    <property type="match status" value="1"/>
</dbReference>
<dbReference type="PANTHER" id="PTHR47044">
    <property type="entry name" value="OS02G0276400 PROTEIN"/>
    <property type="match status" value="1"/>
</dbReference>
<feature type="domain" description="Isochorismatase-like" evidence="1">
    <location>
        <begin position="8"/>
        <end position="183"/>
    </location>
</feature>
<keyword evidence="3" id="KW-1185">Reference proteome</keyword>
<dbReference type="RefSeq" id="WP_008871388.1">
    <property type="nucleotide sequence ID" value="NZ_ACJN02000003.1"/>
</dbReference>
<dbReference type="eggNOG" id="COG1335">
    <property type="taxonomic scope" value="Bacteria"/>
</dbReference>
<comment type="caution">
    <text evidence="2">The sequence shown here is derived from an EMBL/GenBank/DDBJ whole genome shotgun (WGS) entry which is preliminary data.</text>
</comment>
<dbReference type="AlphaFoldDB" id="D6STM3"/>
<name>D6STM3_9BACT</name>
<evidence type="ECO:0000313" key="2">
    <source>
        <dbReference type="EMBL" id="EFI34039.1"/>
    </source>
</evidence>
<dbReference type="InterPro" id="IPR036380">
    <property type="entry name" value="Isochorismatase-like_sf"/>
</dbReference>
<accession>D6STM3</accession>
<dbReference type="Proteomes" id="UP000005496">
    <property type="component" value="Unassembled WGS sequence"/>
</dbReference>